<dbReference type="InterPro" id="IPR014883">
    <property type="entry name" value="VRR_NUC"/>
</dbReference>
<comment type="caution">
    <text evidence="5">The sequence shown here is derived from an EMBL/GenBank/DDBJ whole genome shotgun (WGS) entry which is preliminary data.</text>
</comment>
<proteinExistence type="predicted"/>
<dbReference type="Proteomes" id="UP001165413">
    <property type="component" value="Unassembled WGS sequence"/>
</dbReference>
<keyword evidence="2" id="KW-0540">Nuclease</keyword>
<reference evidence="5" key="1">
    <citation type="submission" date="2022-07" db="EMBL/GenBank/DDBJ databases">
        <title>Characterization of the Novel Bacterium Alteromonas immobilis LMIT006 and Alteromonas gregis LMIT007.</title>
        <authorList>
            <person name="Lin X."/>
        </authorList>
    </citation>
    <scope>NUCLEOTIDE SEQUENCE</scope>
    <source>
        <strain evidence="5">LMIT007</strain>
    </source>
</reference>
<dbReference type="RefSeq" id="WP_254102044.1">
    <property type="nucleotide sequence ID" value="NZ_JANATA010000024.1"/>
</dbReference>
<sequence>MNLESQCEKIGVDLKEIELDYSARPEDATLEYFKKQGFVGSSNEGITVQTVLKALMLDKLAEVNTFQDRSDACCRYLEAQFTTHKDISREIISTIKDVSPKSFKKNIREILSQSFISSEYPELSEEVCIALFEAIDVEVFISLAERFSEDSYNYRSGWPDLTLVRGKEVRFVEVKTHNKQLKPTSTTLLVLCFFATLVQNNQLRSGSLAGR</sequence>
<evidence type="ECO:0000313" key="6">
    <source>
        <dbReference type="Proteomes" id="UP001165413"/>
    </source>
</evidence>
<organism evidence="5 6">
    <name type="scientific">Opacimonas viscosa</name>
    <dbReference type="NCBI Taxonomy" id="2961944"/>
    <lineage>
        <taxon>Bacteria</taxon>
        <taxon>Pseudomonadati</taxon>
        <taxon>Pseudomonadota</taxon>
        <taxon>Gammaproteobacteria</taxon>
        <taxon>Alteromonadales</taxon>
        <taxon>Alteromonadaceae</taxon>
        <taxon>Opacimonas</taxon>
    </lineage>
</organism>
<evidence type="ECO:0000313" key="5">
    <source>
        <dbReference type="EMBL" id="MCP3429551.1"/>
    </source>
</evidence>
<accession>A0AA42BQJ2</accession>
<keyword evidence="3" id="KW-0378">Hydrolase</keyword>
<protein>
    <submittedName>
        <fullName evidence="5">VRR-NUC domain-containing protein</fullName>
    </submittedName>
</protein>
<keyword evidence="6" id="KW-1185">Reference proteome</keyword>
<comment type="cofactor">
    <cofactor evidence="1">
        <name>Mg(2+)</name>
        <dbReference type="ChEBI" id="CHEBI:18420"/>
    </cofactor>
</comment>
<evidence type="ECO:0000259" key="4">
    <source>
        <dbReference type="Pfam" id="PF08774"/>
    </source>
</evidence>
<gene>
    <name evidence="5" type="ORF">NLF92_11400</name>
</gene>
<feature type="domain" description="VRR-NUC" evidence="4">
    <location>
        <begin position="103"/>
        <end position="184"/>
    </location>
</feature>
<dbReference type="Pfam" id="PF08774">
    <property type="entry name" value="VRR_NUC"/>
    <property type="match status" value="1"/>
</dbReference>
<name>A0AA42BQJ2_9ALTE</name>
<evidence type="ECO:0000256" key="1">
    <source>
        <dbReference type="ARBA" id="ARBA00001946"/>
    </source>
</evidence>
<dbReference type="EMBL" id="JANATA010000024">
    <property type="protein sequence ID" value="MCP3429551.1"/>
    <property type="molecule type" value="Genomic_DNA"/>
</dbReference>
<evidence type="ECO:0000256" key="2">
    <source>
        <dbReference type="ARBA" id="ARBA00022722"/>
    </source>
</evidence>
<dbReference type="GO" id="GO:0004518">
    <property type="term" value="F:nuclease activity"/>
    <property type="evidence" value="ECO:0007669"/>
    <property type="project" value="UniProtKB-KW"/>
</dbReference>
<dbReference type="GO" id="GO:0016788">
    <property type="term" value="F:hydrolase activity, acting on ester bonds"/>
    <property type="evidence" value="ECO:0007669"/>
    <property type="project" value="InterPro"/>
</dbReference>
<evidence type="ECO:0000256" key="3">
    <source>
        <dbReference type="ARBA" id="ARBA00022801"/>
    </source>
</evidence>
<dbReference type="AlphaFoldDB" id="A0AA42BQJ2"/>